<keyword evidence="8" id="KW-1185">Reference proteome</keyword>
<dbReference type="CDD" id="cd03801">
    <property type="entry name" value="GT4_PimA-like"/>
    <property type="match status" value="1"/>
</dbReference>
<evidence type="ECO:0000256" key="2">
    <source>
        <dbReference type="ARBA" id="ARBA00022676"/>
    </source>
</evidence>
<reference evidence="7" key="1">
    <citation type="journal article" date="2014" name="Int. J. Syst. Evol. Microbiol.">
        <title>Complete genome sequence of Corynebacterium casei LMG S-19264T (=DSM 44701T), isolated from a smear-ripened cheese.</title>
        <authorList>
            <consortium name="US DOE Joint Genome Institute (JGI-PGF)"/>
            <person name="Walter F."/>
            <person name="Albersmeier A."/>
            <person name="Kalinowski J."/>
            <person name="Ruckert C."/>
        </authorList>
    </citation>
    <scope>NUCLEOTIDE SEQUENCE</scope>
    <source>
        <strain evidence="7">NBRC 112290</strain>
    </source>
</reference>
<dbReference type="PANTHER" id="PTHR45947:SF3">
    <property type="entry name" value="SULFOQUINOVOSYL TRANSFERASE SQD2"/>
    <property type="match status" value="1"/>
</dbReference>
<feature type="domain" description="Glycosyl transferase family 1" evidence="5">
    <location>
        <begin position="221"/>
        <end position="368"/>
    </location>
</feature>
<dbReference type="InterPro" id="IPR050194">
    <property type="entry name" value="Glycosyltransferase_grp1"/>
</dbReference>
<keyword evidence="2" id="KW-0328">Glycosyltransferase</keyword>
<reference evidence="7" key="2">
    <citation type="submission" date="2023-02" db="EMBL/GenBank/DDBJ databases">
        <authorList>
            <person name="Sun Q."/>
            <person name="Mori K."/>
        </authorList>
    </citation>
    <scope>NUCLEOTIDE SEQUENCE</scope>
    <source>
        <strain evidence="7">NBRC 112290</strain>
    </source>
</reference>
<feature type="compositionally biased region" description="Gly residues" evidence="4">
    <location>
        <begin position="51"/>
        <end position="63"/>
    </location>
</feature>
<organism evidence="7 8">
    <name type="scientific">Litorihabitans aurantiacus</name>
    <dbReference type="NCBI Taxonomy" id="1930061"/>
    <lineage>
        <taxon>Bacteria</taxon>
        <taxon>Bacillati</taxon>
        <taxon>Actinomycetota</taxon>
        <taxon>Actinomycetes</taxon>
        <taxon>Micrococcales</taxon>
        <taxon>Beutenbergiaceae</taxon>
        <taxon>Litorihabitans</taxon>
    </lineage>
</organism>
<dbReference type="Pfam" id="PF13439">
    <property type="entry name" value="Glyco_transf_4"/>
    <property type="match status" value="1"/>
</dbReference>
<dbReference type="Pfam" id="PF00534">
    <property type="entry name" value="Glycos_transf_1"/>
    <property type="match status" value="1"/>
</dbReference>
<evidence type="ECO:0000256" key="1">
    <source>
        <dbReference type="ARBA" id="ARBA00021292"/>
    </source>
</evidence>
<evidence type="ECO:0000259" key="5">
    <source>
        <dbReference type="Pfam" id="PF00534"/>
    </source>
</evidence>
<proteinExistence type="predicted"/>
<dbReference type="PANTHER" id="PTHR45947">
    <property type="entry name" value="SULFOQUINOVOSYL TRANSFERASE SQD2"/>
    <property type="match status" value="1"/>
</dbReference>
<protein>
    <recommendedName>
        <fullName evidence="1">D-inositol 3-phosphate glycosyltransferase</fullName>
    </recommendedName>
</protein>
<comment type="caution">
    <text evidence="7">The sequence shown here is derived from an EMBL/GenBank/DDBJ whole genome shotgun (WGS) entry which is preliminary data.</text>
</comment>
<evidence type="ECO:0000259" key="6">
    <source>
        <dbReference type="Pfam" id="PF13439"/>
    </source>
</evidence>
<name>A0AA37XF38_9MICO</name>
<accession>A0AA37XF38</accession>
<evidence type="ECO:0000313" key="8">
    <source>
        <dbReference type="Proteomes" id="UP001157161"/>
    </source>
</evidence>
<dbReference type="Proteomes" id="UP001157161">
    <property type="component" value="Unassembled WGS sequence"/>
</dbReference>
<evidence type="ECO:0000256" key="4">
    <source>
        <dbReference type="SAM" id="MobiDB-lite"/>
    </source>
</evidence>
<dbReference type="GO" id="GO:1901137">
    <property type="term" value="P:carbohydrate derivative biosynthetic process"/>
    <property type="evidence" value="ECO:0007669"/>
    <property type="project" value="UniProtKB-ARBA"/>
</dbReference>
<dbReference type="InterPro" id="IPR001296">
    <property type="entry name" value="Glyco_trans_1"/>
</dbReference>
<keyword evidence="3 7" id="KW-0808">Transferase</keyword>
<dbReference type="SUPFAM" id="SSF53756">
    <property type="entry name" value="UDP-Glycosyltransferase/glycogen phosphorylase"/>
    <property type="match status" value="1"/>
</dbReference>
<dbReference type="GO" id="GO:0016758">
    <property type="term" value="F:hexosyltransferase activity"/>
    <property type="evidence" value="ECO:0007669"/>
    <property type="project" value="TreeGrafter"/>
</dbReference>
<gene>
    <name evidence="7" type="ORF">GCM10025875_22100</name>
</gene>
<feature type="region of interest" description="Disordered" evidence="4">
    <location>
        <begin position="41"/>
        <end position="66"/>
    </location>
</feature>
<evidence type="ECO:0000313" key="7">
    <source>
        <dbReference type="EMBL" id="GMA32218.1"/>
    </source>
</evidence>
<dbReference type="AlphaFoldDB" id="A0AA37XF38"/>
<dbReference type="EMBL" id="BSUM01000001">
    <property type="protein sequence ID" value="GMA32218.1"/>
    <property type="molecule type" value="Genomic_DNA"/>
</dbReference>
<dbReference type="InterPro" id="IPR028098">
    <property type="entry name" value="Glyco_trans_4-like_N"/>
</dbReference>
<sequence>MRIVHVSDCFAPRVGGIETQVGDLAAHQVAAGHEVHVLTATAGAPGDDGDAPGGAGGAGGAGGDRYRSVTTTAGGVRLHRIASRLVAGLPVHPRGSALIARRLRALAPDVVHVHAGVLSPFAFQGARSARAARLPLAITWHCMLDGVEAPLRFGARALRWDGESAALSAVSDVAAQRVAHAFPVEGAPGEVGVLPNGLDVAAWAPAGEARADDGVLRLVATQRVAPRKRTRTLVRTLAGAREVLGSGAVELSIAGDGPDVAAVRREAERLGVADAVHLLGRVPRGDLPALYARHDAFVSPARLEAFGIAALEARTSGLPVVALAGTGITSFVTDEREGLLADDDAGLVAAVVRLAREEGLRERIAAHNRAVPPAADWRDVLAAAEREYARARRLLPF</sequence>
<feature type="domain" description="Glycosyltransferase subfamily 4-like N-terminal" evidence="6">
    <location>
        <begin position="14"/>
        <end position="200"/>
    </location>
</feature>
<dbReference type="Gene3D" id="3.40.50.2000">
    <property type="entry name" value="Glycogen Phosphorylase B"/>
    <property type="match status" value="2"/>
</dbReference>
<evidence type="ECO:0000256" key="3">
    <source>
        <dbReference type="ARBA" id="ARBA00022679"/>
    </source>
</evidence>
<dbReference type="RefSeq" id="WP_284250921.1">
    <property type="nucleotide sequence ID" value="NZ_BSUM01000001.1"/>
</dbReference>